<name>A0ABQ4SKI1_9HYPH</name>
<comment type="caution">
    <text evidence="1">The sequence shown here is derived from an EMBL/GenBank/DDBJ whole genome shotgun (WGS) entry which is preliminary data.</text>
</comment>
<proteinExistence type="predicted"/>
<evidence type="ECO:0000313" key="2">
    <source>
        <dbReference type="Proteomes" id="UP001055153"/>
    </source>
</evidence>
<reference evidence="1" key="2">
    <citation type="submission" date="2021-08" db="EMBL/GenBank/DDBJ databases">
        <authorList>
            <person name="Tani A."/>
            <person name="Ola A."/>
            <person name="Ogura Y."/>
            <person name="Katsura K."/>
            <person name="Hayashi T."/>
        </authorList>
    </citation>
    <scope>NUCLEOTIDE SEQUENCE</scope>
    <source>
        <strain evidence="1">DSM 17168</strain>
    </source>
</reference>
<reference evidence="1" key="1">
    <citation type="journal article" date="2021" name="Front. Microbiol.">
        <title>Comprehensive Comparative Genomics and Phenotyping of Methylobacterium Species.</title>
        <authorList>
            <person name="Alessa O."/>
            <person name="Ogura Y."/>
            <person name="Fujitani Y."/>
            <person name="Takami H."/>
            <person name="Hayashi T."/>
            <person name="Sahin N."/>
            <person name="Tani A."/>
        </authorList>
    </citation>
    <scope>NUCLEOTIDE SEQUENCE</scope>
    <source>
        <strain evidence="1">DSM 17168</strain>
    </source>
</reference>
<gene>
    <name evidence="1" type="ORF">GMJLKIPL_5647</name>
</gene>
<evidence type="ECO:0000313" key="1">
    <source>
        <dbReference type="EMBL" id="GJE03690.1"/>
    </source>
</evidence>
<dbReference type="EMBL" id="BPQQ01000087">
    <property type="protein sequence ID" value="GJE03690.1"/>
    <property type="molecule type" value="Genomic_DNA"/>
</dbReference>
<dbReference type="Proteomes" id="UP001055153">
    <property type="component" value="Unassembled WGS sequence"/>
</dbReference>
<sequence>MRLLAQRRTIIASIGSALHTALFAPPGRSMVVLTPNPAINATYLLIDALKSNRSRYFHPQSMTSVQAGSRQLLYLADPKRTAEELLVRVAHPEVSDAWDELDTSPTWHTSPSIPPLPSQLRRRRLLRMRAP</sequence>
<keyword evidence="2" id="KW-1185">Reference proteome</keyword>
<accession>A0ABQ4SKI1</accession>
<organism evidence="1 2">
    <name type="scientific">Methylobacterium isbiliense</name>
    <dbReference type="NCBI Taxonomy" id="315478"/>
    <lineage>
        <taxon>Bacteria</taxon>
        <taxon>Pseudomonadati</taxon>
        <taxon>Pseudomonadota</taxon>
        <taxon>Alphaproteobacteria</taxon>
        <taxon>Hyphomicrobiales</taxon>
        <taxon>Methylobacteriaceae</taxon>
        <taxon>Methylobacterium</taxon>
    </lineage>
</organism>
<protein>
    <submittedName>
        <fullName evidence="1">Uncharacterized protein</fullName>
    </submittedName>
</protein>